<dbReference type="SMART" id="SM01360">
    <property type="entry name" value="A2M"/>
    <property type="match status" value="1"/>
</dbReference>
<dbReference type="GO" id="GO:0009279">
    <property type="term" value="C:cell outer membrane"/>
    <property type="evidence" value="ECO:0007669"/>
    <property type="project" value="UniProtKB-SubCell"/>
</dbReference>
<dbReference type="InterPro" id="IPR008930">
    <property type="entry name" value="Terpenoid_cyclase/PrenylTrfase"/>
</dbReference>
<dbReference type="Gene3D" id="2.60.40.1120">
    <property type="entry name" value="Carboxypeptidase-like, regulatory domain"/>
    <property type="match status" value="1"/>
</dbReference>
<dbReference type="KEGG" id="kan:IMCC3317_19900"/>
<dbReference type="Pfam" id="PF17973">
    <property type="entry name" value="bMG10"/>
    <property type="match status" value="1"/>
</dbReference>
<dbReference type="Gene3D" id="1.50.10.20">
    <property type="match status" value="1"/>
</dbReference>
<keyword evidence="6" id="KW-1185">Reference proteome</keyword>
<evidence type="ECO:0000259" key="4">
    <source>
        <dbReference type="SMART" id="SM01360"/>
    </source>
</evidence>
<keyword evidence="2" id="KW-0813">Transport</keyword>
<reference evidence="5 6" key="1">
    <citation type="journal article" date="2013" name="Int. J. Syst. Evol. Microbiol.">
        <title>Kordia antarctica sp. nov., isolated from Antarctic seawater.</title>
        <authorList>
            <person name="Baek K."/>
            <person name="Choi A."/>
            <person name="Kang I."/>
            <person name="Lee K."/>
            <person name="Cho J.C."/>
        </authorList>
    </citation>
    <scope>NUCLEOTIDE SEQUENCE [LARGE SCALE GENOMIC DNA]</scope>
    <source>
        <strain evidence="5 6">IMCC3317</strain>
    </source>
</reference>
<dbReference type="Gene3D" id="2.60.40.1930">
    <property type="match status" value="1"/>
</dbReference>
<dbReference type="InterPro" id="IPR001599">
    <property type="entry name" value="Macroglobln_a2"/>
</dbReference>
<dbReference type="InterPro" id="IPR012910">
    <property type="entry name" value="Plug_dom"/>
</dbReference>
<dbReference type="Pfam" id="PF01835">
    <property type="entry name" value="MG2"/>
    <property type="match status" value="1"/>
</dbReference>
<dbReference type="RefSeq" id="WP_160129317.1">
    <property type="nucleotide sequence ID" value="NZ_CP019288.1"/>
</dbReference>
<organism evidence="5 6">
    <name type="scientific">Kordia antarctica</name>
    <dbReference type="NCBI Taxonomy" id="1218801"/>
    <lineage>
        <taxon>Bacteria</taxon>
        <taxon>Pseudomonadati</taxon>
        <taxon>Bacteroidota</taxon>
        <taxon>Flavobacteriia</taxon>
        <taxon>Flavobacteriales</taxon>
        <taxon>Flavobacteriaceae</taxon>
        <taxon>Kordia</taxon>
    </lineage>
</organism>
<feature type="signal peptide" evidence="3">
    <location>
        <begin position="1"/>
        <end position="20"/>
    </location>
</feature>
<comment type="subcellular location">
    <subcellularLocation>
        <location evidence="2">Cell outer membrane</location>
        <topology evidence="2">Multi-pass membrane protein</topology>
    </subcellularLocation>
</comment>
<dbReference type="InterPro" id="IPR008969">
    <property type="entry name" value="CarboxyPept-like_regulatory"/>
</dbReference>
<dbReference type="InterPro" id="IPR039426">
    <property type="entry name" value="TonB-dep_rcpt-like"/>
</dbReference>
<dbReference type="PANTHER" id="PTHR40094:SF1">
    <property type="entry name" value="UBIQUITIN DOMAIN-CONTAINING PROTEIN"/>
    <property type="match status" value="1"/>
</dbReference>
<keyword evidence="2" id="KW-1134">Transmembrane beta strand</keyword>
<evidence type="ECO:0000256" key="3">
    <source>
        <dbReference type="SAM" id="SignalP"/>
    </source>
</evidence>
<proteinExistence type="inferred from homology"/>
<dbReference type="InterPro" id="IPR023997">
    <property type="entry name" value="TonB-dep_OMP_SusC/RagA_CS"/>
</dbReference>
<dbReference type="InterPro" id="IPR037066">
    <property type="entry name" value="Plug_dom_sf"/>
</dbReference>
<dbReference type="SMART" id="SM01419">
    <property type="entry name" value="Thiol-ester_cl"/>
    <property type="match status" value="1"/>
</dbReference>
<dbReference type="PROSITE" id="PS52016">
    <property type="entry name" value="TONB_DEPENDENT_REC_3"/>
    <property type="match status" value="1"/>
</dbReference>
<dbReference type="Proteomes" id="UP000464657">
    <property type="component" value="Chromosome"/>
</dbReference>
<dbReference type="NCBIfam" id="TIGR04057">
    <property type="entry name" value="SusC_RagA_signa"/>
    <property type="match status" value="1"/>
</dbReference>
<dbReference type="Pfam" id="PF13715">
    <property type="entry name" value="CarbopepD_reg_2"/>
    <property type="match status" value="1"/>
</dbReference>
<keyword evidence="2" id="KW-0812">Transmembrane</keyword>
<dbReference type="GO" id="GO:0004866">
    <property type="term" value="F:endopeptidase inhibitor activity"/>
    <property type="evidence" value="ECO:0007669"/>
    <property type="project" value="InterPro"/>
</dbReference>
<protein>
    <submittedName>
        <fullName evidence="5">TonB-dependent receptor SusC</fullName>
    </submittedName>
</protein>
<feature type="domain" description="Alpha-2-macroglobulin" evidence="4">
    <location>
        <begin position="1452"/>
        <end position="1542"/>
    </location>
</feature>
<dbReference type="EMBL" id="CP019288">
    <property type="protein sequence ID" value="QHI36627.1"/>
    <property type="molecule type" value="Genomic_DNA"/>
</dbReference>
<accession>A0A7L4ZJG7</accession>
<evidence type="ECO:0000313" key="6">
    <source>
        <dbReference type="Proteomes" id="UP000464657"/>
    </source>
</evidence>
<dbReference type="InterPro" id="IPR002890">
    <property type="entry name" value="MG2"/>
</dbReference>
<sequence>MRNFYVISIFTILCFQLSLAQHNYGKDWQKVENLELKGKLTSANKVVQRIYKRADKEQNTEQIIKSFIYSSKFSLLLKEDAESLIFNQLQKEIDKQSFPTNAILENIYADFLSQYLKKHQYKIRSRSYVKTAVVANDYQIWDIQTFLIEINRHFQNSIQQEKALQQLPVKDYLAFMKGKGNTLPYRSTLYDILAHNMLDFYKNNLPHHYQIRDTITYSKEYFDVNGSFLKIPFKTTTEETLSKFNTLRLFQNLEKLHQNTKDAYVDVVLQRLKFIATHSAESESRNWYAEALVNLANKCANNPNEALLNYEIATEYIYRSQTFQLHNNNATVDIFKTKAQQLATRTIAKYPNSQGSIKCKLLLKEIEKEYLKFTVEEFSVPNKPMLARVELKNIDTLKLKIYKTSKVFKRNHKLYDADSLVKIFAKTHVPFLEKEYILKIPKDYNEHTTEISIPKLPLGKYLIVATNTKNEHDENYLFKHVKTVKTNIAVMKTEYIGKQQYIVADRTSGKPIYKAKIEVWNANGTVKQKLFTNLKGEATIEKRAEEIALNEMITYEKDTLEISGHLDSKRADKNDEDDEYFEARAFILMDRSIYRPGQTIYFKGIALQYKNEITSVVPNVYFEVSIYANRDEIKTFRLKTNEFGSFNESFTLPKNAPTGEYSISIDEDYEYEKDENYNAEEDEHPFWDYVGFTDRNTYFQVEEYKRPRFEVILNPITENYRFNDYVIISGKAKALLGSVVSEANVKYTIKRKGYLKDYTNNDRENFNKTIVVATDTTKTDAKGNFKISFDAIADSNIKKEDLNYHSYTIDIEIIDLNGETQTAEKTIDIGYDDFEFHTIIPSEHSAEKPFNIDIRVLDLNGVPLKATGKLNIYKRENPKRTYVNRPWKMPETYQMQKEVFTEQFPHFTYDKNDEVLSKIEDSLLLSETFDINKNKITTYDFSTWESGTYILEAEATTEFGATREITKTFTIKNKKDTFLKDNRIFKYHILNTDFIEDGFIEIKLLSSFRDTPLQVYIHSFHKTTLEYYTITTLRDGMSIIKIPIQKNYDDQFTIHFSFVKFNTFQTDYYTYSFKSRKKYLNIETVSFRNKLLPGTPETWSFKITDFDNNVQPTELLASMYDESLDQIEKHEWDGYQYYFGENYYSIPNVDAYEGFRSVKTSSYSSFINVTKIPNFRDYIKFDWFGFNLNNTQFNNKHYLMALKYKKKNETQRFGNISGVVTDDTGLPLPGATVLIKGTETGVTTDFDGLYVIKANPEDTLTFSYVGFTTKKIVVGNYKSINAKLEPGNALEAVVIVAYGGATTYGPANNGVITVNGEVISRIPTGSLEQILSGAAAGVSVNTGSGQSGSSATIIIRGTATLQGDVEPLFVVDGVPVSRAVFRNLNQGNITSLSVLKDISATALYGGRGANGVVLITTKYGTTKEIIDGKEVVVGLSEEDIETVETRKDLKETAFFYPNLRTNSEGIVSFTFTSPEALTRWKLQLFAHQKNGAFGNTEKNAVTQKELMVVPNMPRFLREKDTIVIASKIVNIQNKTTKGIASLRLFDAQTMESIDAKVHLAAKNKAFTIDAKGNTNVSWKLYIPEGVDAIQYKVIAKAGNYSDGEESALPVLKNSILITEAKPIWVKAGEEKEVTFSKLANNTSTSLKHHKLTLEYTSNPTWSAIQSLPYLLEYPYECAEQTFARLYANMISGYILQSSPEIKEVFESWKANEQLVSDLEKNSELKTMLLSETPWVRDAASETKKKQRLTQLFDKKTMESLQLEMLLKLEDMQTASGGFPWFSGGKENLYITLHILQTYGHLVKLGAISDEESSVTEIMKDAYSFADNRFLMAYSIQKKSTNKSTFKQQLRYLYTRSMITAKMPISKEVKKVMNFYLDNLQKKWVLLSLEEKAMLALSLERMGKHREAKKIMESLEESAVKTTESGMYWKEITEARYSNSHAVEKQALLIEAFSEITKDDTIVQELQLWLLQQKQTSQWATTKATTKAIYALLLNPTAFVSIKDNTVFTIGTKKIKTKKLDETAKEAGSGYFKTSWNKDEITKDKATIKVSNNSKTVGFGGIYWQYFEELENITQNDEASLQVTKELYVKEKEMLIPLAKRSLKIGDLITVRLTIRNKKDLEFIHLKDMRAAGLEPVNVLSEYKWQDGIGYFESTRDASTNFFFDRVPKGVFILEYEVRVNNIGEFSNGITTIESMYAPEFRSHTKGIRITVAAE</sequence>
<evidence type="ECO:0000256" key="1">
    <source>
        <dbReference type="ARBA" id="ARBA00010556"/>
    </source>
</evidence>
<evidence type="ECO:0000256" key="2">
    <source>
        <dbReference type="PROSITE-ProRule" id="PRU01360"/>
    </source>
</evidence>
<dbReference type="InterPro" id="IPR041246">
    <property type="entry name" value="Bact_MG10"/>
</dbReference>
<comment type="similarity">
    <text evidence="2">Belongs to the TonB-dependent receptor family.</text>
</comment>
<dbReference type="InterPro" id="IPR047565">
    <property type="entry name" value="Alpha-macroglob_thiol-ester_cl"/>
</dbReference>
<dbReference type="PANTHER" id="PTHR40094">
    <property type="entry name" value="ALPHA-2-MACROGLOBULIN HOMOLOG"/>
    <property type="match status" value="1"/>
</dbReference>
<dbReference type="Gene3D" id="2.170.130.10">
    <property type="entry name" value="TonB-dependent receptor, plug domain"/>
    <property type="match status" value="1"/>
</dbReference>
<dbReference type="SUPFAM" id="SSF56935">
    <property type="entry name" value="Porins"/>
    <property type="match status" value="1"/>
</dbReference>
<dbReference type="SUPFAM" id="SSF49464">
    <property type="entry name" value="Carboxypeptidase regulatory domain-like"/>
    <property type="match status" value="1"/>
</dbReference>
<keyword evidence="2" id="KW-0472">Membrane</keyword>
<feature type="chain" id="PRO_5029862204" evidence="3">
    <location>
        <begin position="21"/>
        <end position="2214"/>
    </location>
</feature>
<evidence type="ECO:0000313" key="5">
    <source>
        <dbReference type="EMBL" id="QHI36627.1"/>
    </source>
</evidence>
<gene>
    <name evidence="5" type="primary">susC_8</name>
    <name evidence="5" type="ORF">IMCC3317_19900</name>
</gene>
<dbReference type="Pfam" id="PF07715">
    <property type="entry name" value="Plug"/>
    <property type="match status" value="1"/>
</dbReference>
<keyword evidence="3" id="KW-0732">Signal</keyword>
<dbReference type="OrthoDB" id="9767116at2"/>
<dbReference type="InterPro" id="IPR051802">
    <property type="entry name" value="YfhM-like"/>
</dbReference>
<comment type="similarity">
    <text evidence="1">Belongs to the protease inhibitor I39 (alpha-2-macroglobulin) family. Bacterial alpha-2-macroglobulin subfamily.</text>
</comment>
<keyword evidence="2" id="KW-0998">Cell outer membrane</keyword>
<dbReference type="Pfam" id="PF00207">
    <property type="entry name" value="A2M"/>
    <property type="match status" value="1"/>
</dbReference>
<name>A0A7L4ZJG7_9FLAO</name>
<keyword evidence="5" id="KW-0675">Receptor</keyword>
<dbReference type="SUPFAM" id="SSF48239">
    <property type="entry name" value="Terpenoid cyclases/Protein prenyltransferases"/>
    <property type="match status" value="1"/>
</dbReference>